<proteinExistence type="predicted"/>
<dbReference type="AlphaFoldDB" id="A0A2P5C5Q8"/>
<protein>
    <submittedName>
        <fullName evidence="1">Uncharacterized protein</fullName>
    </submittedName>
</protein>
<organism evidence="1 2">
    <name type="scientific">Trema orientale</name>
    <name type="common">Charcoal tree</name>
    <name type="synonym">Celtis orientalis</name>
    <dbReference type="NCBI Taxonomy" id="63057"/>
    <lineage>
        <taxon>Eukaryota</taxon>
        <taxon>Viridiplantae</taxon>
        <taxon>Streptophyta</taxon>
        <taxon>Embryophyta</taxon>
        <taxon>Tracheophyta</taxon>
        <taxon>Spermatophyta</taxon>
        <taxon>Magnoliopsida</taxon>
        <taxon>eudicotyledons</taxon>
        <taxon>Gunneridae</taxon>
        <taxon>Pentapetalae</taxon>
        <taxon>rosids</taxon>
        <taxon>fabids</taxon>
        <taxon>Rosales</taxon>
        <taxon>Cannabaceae</taxon>
        <taxon>Trema</taxon>
    </lineage>
</organism>
<dbReference type="InParanoid" id="A0A2P5C5Q8"/>
<keyword evidence="2" id="KW-1185">Reference proteome</keyword>
<gene>
    <name evidence="1" type="ORF">TorRG33x02_296790</name>
</gene>
<sequence length="83" mass="9383">MVNMIIIIDQPLMTNDYLGKWMPIYNIRGSVPAEVAEAAAARFLERTMSNSVVKGSKGLGVEEASSRRKKNEVNLELLRLWFN</sequence>
<accession>A0A2P5C5Q8</accession>
<dbReference type="Proteomes" id="UP000237000">
    <property type="component" value="Unassembled WGS sequence"/>
</dbReference>
<name>A0A2P5C5Q8_TREOI</name>
<evidence type="ECO:0000313" key="1">
    <source>
        <dbReference type="EMBL" id="PON56314.1"/>
    </source>
</evidence>
<evidence type="ECO:0000313" key="2">
    <source>
        <dbReference type="Proteomes" id="UP000237000"/>
    </source>
</evidence>
<dbReference type="EMBL" id="JXTC01000410">
    <property type="protein sequence ID" value="PON56314.1"/>
    <property type="molecule type" value="Genomic_DNA"/>
</dbReference>
<reference evidence="2" key="1">
    <citation type="submission" date="2016-06" db="EMBL/GenBank/DDBJ databases">
        <title>Parallel loss of symbiosis genes in relatives of nitrogen-fixing non-legume Parasponia.</title>
        <authorList>
            <person name="Van Velzen R."/>
            <person name="Holmer R."/>
            <person name="Bu F."/>
            <person name="Rutten L."/>
            <person name="Van Zeijl A."/>
            <person name="Liu W."/>
            <person name="Santuari L."/>
            <person name="Cao Q."/>
            <person name="Sharma T."/>
            <person name="Shen D."/>
            <person name="Roswanjaya Y."/>
            <person name="Wardhani T."/>
            <person name="Kalhor M.S."/>
            <person name="Jansen J."/>
            <person name="Van den Hoogen J."/>
            <person name="Gungor B."/>
            <person name="Hartog M."/>
            <person name="Hontelez J."/>
            <person name="Verver J."/>
            <person name="Yang W.-C."/>
            <person name="Schijlen E."/>
            <person name="Repin R."/>
            <person name="Schilthuizen M."/>
            <person name="Schranz E."/>
            <person name="Heidstra R."/>
            <person name="Miyata K."/>
            <person name="Fedorova E."/>
            <person name="Kohlen W."/>
            <person name="Bisseling T."/>
            <person name="Smit S."/>
            <person name="Geurts R."/>
        </authorList>
    </citation>
    <scope>NUCLEOTIDE SEQUENCE [LARGE SCALE GENOMIC DNA]</scope>
    <source>
        <strain evidence="2">cv. RG33-2</strain>
    </source>
</reference>
<comment type="caution">
    <text evidence="1">The sequence shown here is derived from an EMBL/GenBank/DDBJ whole genome shotgun (WGS) entry which is preliminary data.</text>
</comment>